<dbReference type="InterPro" id="IPR001173">
    <property type="entry name" value="Glyco_trans_2-like"/>
</dbReference>
<dbReference type="RefSeq" id="WP_091122712.1">
    <property type="nucleotide sequence ID" value="NZ_FOLB01000005.1"/>
</dbReference>
<dbReference type="STRING" id="574651.SAMN04487968_105227"/>
<name>A0A1I1IBR8_9ACTN</name>
<evidence type="ECO:0000256" key="6">
    <source>
        <dbReference type="ARBA" id="ARBA00023277"/>
    </source>
</evidence>
<sequence>MITTVVVPTMGRPSLHVLLEALVRQTRTVDVPVILVDDRPEPDAIPVDVATYPLDITVVRTGGGGPARARNIGWRHARTPWVSFLDDDVLPDDDWYALLLDDLAEADDEVAGVEGRLTVPLPTDRRSTDWERGTAGLETSRWITADMSYRRDELSAVGGFDERFPRAFREDADLALRLGAERGRVVTGRRHVTHPVRPADDLASLRQQRGNADDYLMRAIHGPGWQQRADAPVGRRWRHVAITGSLALATVGLLARRRGLAVLGASAWLAGTAEFALRRILPGPRDRAEVRRMLVTSAAIPAAATWHSVRGAMRHRGAAPWRGLPELVLLDRDGTLVEDVPYNGDPAQVRPLPGVREALDRLRREGIRLVVVSNQSGVGRGLIDRTQVEAVNERVEALLGPFEGFYYCPHAAEDGCDCRKPQPGLLKQALADTGVRPDRAVMIGDIGSDLGAAEAAGMAGILVPTDVTLPGEVAAAPLSAGSLGQAVDLVQRGEW</sequence>
<dbReference type="CDD" id="cd07503">
    <property type="entry name" value="HAD_HisB-N"/>
    <property type="match status" value="1"/>
</dbReference>
<reference evidence="9 10" key="1">
    <citation type="submission" date="2016-10" db="EMBL/GenBank/DDBJ databases">
        <authorList>
            <person name="de Groot N.N."/>
        </authorList>
    </citation>
    <scope>NUCLEOTIDE SEQUENCE [LARGE SCALE GENOMIC DNA]</scope>
    <source>
        <strain evidence="9 10">CGMCC 1.7056</strain>
    </source>
</reference>
<dbReference type="NCBIfam" id="TIGR01656">
    <property type="entry name" value="Histidinol-ppas"/>
    <property type="match status" value="1"/>
</dbReference>
<dbReference type="Proteomes" id="UP000198832">
    <property type="component" value="Unassembled WGS sequence"/>
</dbReference>
<keyword evidence="4" id="KW-0479">Metal-binding</keyword>
<dbReference type="GO" id="GO:0016791">
    <property type="term" value="F:phosphatase activity"/>
    <property type="evidence" value="ECO:0007669"/>
    <property type="project" value="InterPro"/>
</dbReference>
<evidence type="ECO:0000256" key="7">
    <source>
        <dbReference type="ARBA" id="ARBA00031828"/>
    </source>
</evidence>
<evidence type="ECO:0000256" key="4">
    <source>
        <dbReference type="ARBA" id="ARBA00022723"/>
    </source>
</evidence>
<evidence type="ECO:0000313" key="10">
    <source>
        <dbReference type="Proteomes" id="UP000198832"/>
    </source>
</evidence>
<dbReference type="InterPro" id="IPR036412">
    <property type="entry name" value="HAD-like_sf"/>
</dbReference>
<evidence type="ECO:0000256" key="5">
    <source>
        <dbReference type="ARBA" id="ARBA00022801"/>
    </source>
</evidence>
<comment type="subcellular location">
    <subcellularLocation>
        <location evidence="1">Cytoplasm</location>
    </subcellularLocation>
</comment>
<dbReference type="SUPFAM" id="SSF56784">
    <property type="entry name" value="HAD-like"/>
    <property type="match status" value="1"/>
</dbReference>
<dbReference type="InterPro" id="IPR029044">
    <property type="entry name" value="Nucleotide-diphossugar_trans"/>
</dbReference>
<evidence type="ECO:0000259" key="8">
    <source>
        <dbReference type="Pfam" id="PF00535"/>
    </source>
</evidence>
<dbReference type="GO" id="GO:0005975">
    <property type="term" value="P:carbohydrate metabolic process"/>
    <property type="evidence" value="ECO:0007669"/>
    <property type="project" value="InterPro"/>
</dbReference>
<dbReference type="GO" id="GO:0046872">
    <property type="term" value="F:metal ion binding"/>
    <property type="evidence" value="ECO:0007669"/>
    <property type="project" value="UniProtKB-KW"/>
</dbReference>
<dbReference type="NCBIfam" id="TIGR01662">
    <property type="entry name" value="HAD-SF-IIIA"/>
    <property type="match status" value="1"/>
</dbReference>
<dbReference type="PANTHER" id="PTHR42891:SF1">
    <property type="entry name" value="D-GLYCERO-BETA-D-MANNO-HEPTOSE-1,7-BISPHOSPHATE 7-PHOSPHATASE"/>
    <property type="match status" value="1"/>
</dbReference>
<proteinExistence type="inferred from homology"/>
<dbReference type="EMBL" id="FOLB01000005">
    <property type="protein sequence ID" value="SFC33697.1"/>
    <property type="molecule type" value="Genomic_DNA"/>
</dbReference>
<dbReference type="Pfam" id="PF13242">
    <property type="entry name" value="Hydrolase_like"/>
    <property type="match status" value="1"/>
</dbReference>
<dbReference type="GO" id="GO:0005737">
    <property type="term" value="C:cytoplasm"/>
    <property type="evidence" value="ECO:0007669"/>
    <property type="project" value="UniProtKB-SubCell"/>
</dbReference>
<keyword evidence="6" id="KW-0119">Carbohydrate metabolism</keyword>
<dbReference type="InterPro" id="IPR006549">
    <property type="entry name" value="HAD-SF_hydro_IIIA"/>
</dbReference>
<dbReference type="InterPro" id="IPR004446">
    <property type="entry name" value="Heptose_bisP_phosphatase"/>
</dbReference>
<gene>
    <name evidence="9" type="ORF">SAMN04487968_105227</name>
</gene>
<organism evidence="9 10">
    <name type="scientific">Nocardioides terrae</name>
    <dbReference type="NCBI Taxonomy" id="574651"/>
    <lineage>
        <taxon>Bacteria</taxon>
        <taxon>Bacillati</taxon>
        <taxon>Actinomycetota</taxon>
        <taxon>Actinomycetes</taxon>
        <taxon>Propionibacteriales</taxon>
        <taxon>Nocardioidaceae</taxon>
        <taxon>Nocardioides</taxon>
    </lineage>
</organism>
<evidence type="ECO:0000256" key="3">
    <source>
        <dbReference type="ARBA" id="ARBA00022490"/>
    </source>
</evidence>
<protein>
    <recommendedName>
        <fullName evidence="7">D,D-heptose 1,7-bisphosphate phosphatase</fullName>
    </recommendedName>
</protein>
<evidence type="ECO:0000256" key="2">
    <source>
        <dbReference type="ARBA" id="ARBA00005628"/>
    </source>
</evidence>
<dbReference type="AlphaFoldDB" id="A0A1I1IBR8"/>
<dbReference type="Gene3D" id="3.90.550.10">
    <property type="entry name" value="Spore Coat Polysaccharide Biosynthesis Protein SpsA, Chain A"/>
    <property type="match status" value="1"/>
</dbReference>
<dbReference type="SUPFAM" id="SSF53448">
    <property type="entry name" value="Nucleotide-diphospho-sugar transferases"/>
    <property type="match status" value="1"/>
</dbReference>
<keyword evidence="3" id="KW-0963">Cytoplasm</keyword>
<evidence type="ECO:0000313" key="9">
    <source>
        <dbReference type="EMBL" id="SFC33697.1"/>
    </source>
</evidence>
<dbReference type="OrthoDB" id="9781367at2"/>
<feature type="domain" description="Glycosyltransferase 2-like" evidence="8">
    <location>
        <begin position="4"/>
        <end position="113"/>
    </location>
</feature>
<dbReference type="PANTHER" id="PTHR42891">
    <property type="entry name" value="D-GLYCERO-BETA-D-MANNO-HEPTOSE-1,7-BISPHOSPHATE 7-PHOSPHATASE"/>
    <property type="match status" value="1"/>
</dbReference>
<comment type="similarity">
    <text evidence="2">Belongs to the GmhB family.</text>
</comment>
<dbReference type="Gene3D" id="3.40.50.1000">
    <property type="entry name" value="HAD superfamily/HAD-like"/>
    <property type="match status" value="1"/>
</dbReference>
<dbReference type="InterPro" id="IPR006543">
    <property type="entry name" value="Histidinol-phos"/>
</dbReference>
<keyword evidence="5 9" id="KW-0378">Hydrolase</keyword>
<evidence type="ECO:0000256" key="1">
    <source>
        <dbReference type="ARBA" id="ARBA00004496"/>
    </source>
</evidence>
<accession>A0A1I1IBR8</accession>
<dbReference type="Pfam" id="PF00535">
    <property type="entry name" value="Glycos_transf_2"/>
    <property type="match status" value="1"/>
</dbReference>
<dbReference type="InterPro" id="IPR023214">
    <property type="entry name" value="HAD_sf"/>
</dbReference>
<keyword evidence="10" id="KW-1185">Reference proteome</keyword>